<organism evidence="5 6">
    <name type="scientific">Gynuella sunshinyii YC6258</name>
    <dbReference type="NCBI Taxonomy" id="1445510"/>
    <lineage>
        <taxon>Bacteria</taxon>
        <taxon>Pseudomonadati</taxon>
        <taxon>Pseudomonadota</taxon>
        <taxon>Gammaproteobacteria</taxon>
        <taxon>Oceanospirillales</taxon>
        <taxon>Saccharospirillaceae</taxon>
        <taxon>Gynuella</taxon>
    </lineage>
</organism>
<dbReference type="InterPro" id="IPR009081">
    <property type="entry name" value="PP-bd_ACP"/>
</dbReference>
<dbReference type="SUPFAM" id="SSF56801">
    <property type="entry name" value="Acetyl-CoA synthetase-like"/>
    <property type="match status" value="1"/>
</dbReference>
<dbReference type="SUPFAM" id="SSF52777">
    <property type="entry name" value="CoA-dependent acyltransferases"/>
    <property type="match status" value="4"/>
</dbReference>
<dbReference type="OrthoDB" id="9757559at2"/>
<dbReference type="InterPro" id="IPR045851">
    <property type="entry name" value="AMP-bd_C_sf"/>
</dbReference>
<dbReference type="InterPro" id="IPR042099">
    <property type="entry name" value="ANL_N_sf"/>
</dbReference>
<dbReference type="PATRIC" id="fig|1445510.3.peg.3400"/>
<dbReference type="Pfam" id="PF00550">
    <property type="entry name" value="PP-binding"/>
    <property type="match status" value="2"/>
</dbReference>
<evidence type="ECO:0000313" key="6">
    <source>
        <dbReference type="Proteomes" id="UP000032266"/>
    </source>
</evidence>
<dbReference type="InterPro" id="IPR001242">
    <property type="entry name" value="Condensation_dom"/>
</dbReference>
<name>A0A0C5VMD5_9GAMM</name>
<dbReference type="InterPro" id="IPR044894">
    <property type="entry name" value="TubC_N_sf"/>
</dbReference>
<dbReference type="Proteomes" id="UP000032266">
    <property type="component" value="Chromosome"/>
</dbReference>
<dbReference type="CDD" id="cd05930">
    <property type="entry name" value="A_NRPS"/>
    <property type="match status" value="1"/>
</dbReference>
<evidence type="ECO:0000259" key="4">
    <source>
        <dbReference type="PROSITE" id="PS50075"/>
    </source>
</evidence>
<reference evidence="5 6" key="1">
    <citation type="submission" date="2014-01" db="EMBL/GenBank/DDBJ databases">
        <title>Full genme sequencing of cellulolytic bacterium Gynuella sunshinyii YC6258T gen. nov., sp. nov.</title>
        <authorList>
            <person name="Khan H."/>
            <person name="Chung E.J."/>
            <person name="Chung Y.R."/>
        </authorList>
    </citation>
    <scope>NUCLEOTIDE SEQUENCE [LARGE SCALE GENOMIC DNA]</scope>
    <source>
        <strain evidence="5 6">YC6258</strain>
    </source>
</reference>
<dbReference type="Pfam" id="PF00668">
    <property type="entry name" value="Condensation"/>
    <property type="match status" value="2"/>
</dbReference>
<proteinExistence type="predicted"/>
<dbReference type="InterPro" id="IPR010060">
    <property type="entry name" value="NRPS_synth"/>
</dbReference>
<keyword evidence="2" id="KW-0596">Phosphopantetheine</keyword>
<dbReference type="EC" id="6.2.1.3" evidence="5"/>
<keyword evidence="6" id="KW-1185">Reference proteome</keyword>
<dbReference type="SMART" id="SM00823">
    <property type="entry name" value="PKS_PP"/>
    <property type="match status" value="2"/>
</dbReference>
<dbReference type="Gene3D" id="3.30.300.30">
    <property type="match status" value="1"/>
</dbReference>
<dbReference type="InterPro" id="IPR023213">
    <property type="entry name" value="CAT-like_dom_sf"/>
</dbReference>
<dbReference type="FunFam" id="1.10.1200.10:FF:000005">
    <property type="entry name" value="Nonribosomal peptide synthetase 1"/>
    <property type="match status" value="1"/>
</dbReference>
<dbReference type="PANTHER" id="PTHR45398">
    <property type="match status" value="1"/>
</dbReference>
<dbReference type="NCBIfam" id="TIGR01733">
    <property type="entry name" value="AA-adenyl-dom"/>
    <property type="match status" value="1"/>
</dbReference>
<dbReference type="Gene3D" id="1.10.10.1830">
    <property type="entry name" value="Non-ribosomal peptide synthase, adenylation domain"/>
    <property type="match status" value="1"/>
</dbReference>
<dbReference type="InterPro" id="IPR006162">
    <property type="entry name" value="Ppantetheine_attach_site"/>
</dbReference>
<dbReference type="PROSITE" id="PS50075">
    <property type="entry name" value="CARRIER"/>
    <property type="match status" value="2"/>
</dbReference>
<dbReference type="Gene3D" id="1.10.1200.10">
    <property type="entry name" value="ACP-like"/>
    <property type="match status" value="2"/>
</dbReference>
<comment type="cofactor">
    <cofactor evidence="1">
        <name>pantetheine 4'-phosphate</name>
        <dbReference type="ChEBI" id="CHEBI:47942"/>
    </cofactor>
</comment>
<dbReference type="GO" id="GO:0004467">
    <property type="term" value="F:long-chain fatty acid-CoA ligase activity"/>
    <property type="evidence" value="ECO:0007669"/>
    <property type="project" value="UniProtKB-EC"/>
</dbReference>
<dbReference type="RefSeq" id="WP_044617770.1">
    <property type="nucleotide sequence ID" value="NZ_CP007142.1"/>
</dbReference>
<evidence type="ECO:0000256" key="2">
    <source>
        <dbReference type="ARBA" id="ARBA00022450"/>
    </source>
</evidence>
<dbReference type="InterPro" id="IPR000873">
    <property type="entry name" value="AMP-dep_synth/lig_dom"/>
</dbReference>
<accession>A0A0C5VMD5</accession>
<dbReference type="STRING" id="1445510.YC6258_03440"/>
<evidence type="ECO:0000256" key="3">
    <source>
        <dbReference type="ARBA" id="ARBA00022553"/>
    </source>
</evidence>
<dbReference type="HOGENOM" id="CLU_000022_2_2_6"/>
<sequence length="1657" mass="185112">MLTSLINRCRRLNIRLWVEQQSLRFQAPKHAMDDTLLAEIRTHKTALIDYLQRHPETFEVRALSANERSLWFLYRLNPGSNAYNMAYAIKLKSHVQPDAVASAFELLMQRYPVLCRAYVEQDGEVVQQAGPAYRPQLQIHRVKGLPEQDIQQLLADLADQPFRLEVGDICRAHLLQHQHANGHECYLLLMAHHIAADFMSFERIRHEWLTAIQTGQLPSSASDYRYQDWLAEQEIALRHAEPQRQFWLQTLADVPQLQLPVDQPATARTGQSGGELRFALSEADSERLRQHCRSLGVTPYVWWLAAFQWLLGRLSGQSRFVIGTPGSGRLKPAHQTLVGYLVNPLVLHCQLDKSLVFADWVAQVRDQVKATLQHQSYPFAQLLEQLDLPRQAGRSPVFQHMFTLNSERPEPLKEALIEQEIMAGQRGAAHELNLVIVDNRRAFTGQWRYNREIFTAEKVATIAAMMNTVVQQLLHDPQLTLPQLTLTTAQQRSELQGERLSVSHDSALQAWLSQCQQRGDQTALAMAGEQLSYADMLGRVDEFAARLTALGVQSGDRVGIWLNRDMAQIVWMFACWRLGAAYVALDAGWPEARLAFIGQDAGLRLMIGNGIEPDWLPQGTRWLNVDQTDEYPPAPWQPASPAAERPAYLIYTSGSTGQPKAVVISHGNLIHYAEAVMQRLQLPAAASLTALAGNGADLGYTAVFGALLTGRTLRLLDEDLAHDADALAEHLQQYPVDCLKIVPSHLGGLLAATENNALLPRHTLICGGEALSPALLTQLRERQPALRIVNHYGPTETTVGVLADAIEGDGTISLGRPLANVRVRVVDDCLHPVAEGFPGELLIAGPTVSREGYWQQPELTAQRFIDDAGRWYRSGDKVVMENGRLRFIGRMDFQVKIRGFRVEPGEVSAWLQQHITDAWVLNRADERGQNRLVAYLRTDADTARRVWREMRSQLPDYLVPARWLLIDSIPLLANGKVNQQALPDPDQPGDAVSVTLDGPLPGETGDLPTALSGVETALSGVETALSDTETTLLAIWRTLLNRPQLGIHDNFFAHGGDSILGLQIIAKARQAGIKLTPKAIFEHQTVAALAQVAQLAEQPANPMEQALLTIAREVLNQPDLRATDNFFQVGGDSILSLQIIAKARQAGIKLTPKAIFEHQTMAALATVAEPLSQAASAAKTSTTAKEPSATKKEPSRRFALTPIQQWFFDQSQPQPHHWHQSLWLQCAETIDCARLRQALATVVQRHAALRLSFEHDGQQWWQRYQPWQAEWQTRLVVEDSRQPDATVLSEWQSDFQLSQAPLIRLVYFPATRQLLACAHHLIIDAVSWQIVLDELQHLYRGQEQSALAPVTTGFAQWQQILQTAATQLPESSQRYWSQQSQNATDLLPTDASVTDSSTNTYATSRHCLVHLDAAWTRQLLGDAHRAYRTQVPELLLTALVGVLGDWLRSDQVVIELEGHGRETSDAEIDLSRSVGWFTSRYPQAFTVSDDADTALISVKETLRRVPGNGLDYGLWRYLAATQDPDSAWPQSSLVTFNYLGREPVAAADSLWQLAQLWCPGMRAPQNRRSHLLDINALIVEGCLQVDWCYPGQDSVFADTPALAQRFIERLQDLLDHCLNDQNGRATAIDFPDAGIDDDAFNALLEELLATPVYEVQP</sequence>
<protein>
    <submittedName>
        <fullName evidence="5">Non-ribosomal peptide synthetase modules-related protein</fullName>
        <ecNumber evidence="5">6.2.1.3</ecNumber>
    </submittedName>
</protein>
<dbReference type="NCBIfam" id="TIGR01720">
    <property type="entry name" value="NRPS-para261"/>
    <property type="match status" value="1"/>
</dbReference>
<dbReference type="Pfam" id="PF18563">
    <property type="entry name" value="TubC_N"/>
    <property type="match status" value="1"/>
</dbReference>
<dbReference type="Gene3D" id="3.30.559.10">
    <property type="entry name" value="Chloramphenicol acetyltransferase-like domain"/>
    <property type="match status" value="2"/>
</dbReference>
<dbReference type="Pfam" id="PF00501">
    <property type="entry name" value="AMP-binding"/>
    <property type="match status" value="1"/>
</dbReference>
<evidence type="ECO:0000256" key="1">
    <source>
        <dbReference type="ARBA" id="ARBA00001957"/>
    </source>
</evidence>
<dbReference type="InterPro" id="IPR036736">
    <property type="entry name" value="ACP-like_sf"/>
</dbReference>
<dbReference type="Gene3D" id="3.40.50.12780">
    <property type="entry name" value="N-terminal domain of ligase-like"/>
    <property type="match status" value="1"/>
</dbReference>
<dbReference type="GO" id="GO:0031177">
    <property type="term" value="F:phosphopantetheine binding"/>
    <property type="evidence" value="ECO:0007669"/>
    <property type="project" value="InterPro"/>
</dbReference>
<dbReference type="InterPro" id="IPR020845">
    <property type="entry name" value="AMP-binding_CS"/>
</dbReference>
<evidence type="ECO:0000313" key="5">
    <source>
        <dbReference type="EMBL" id="AJQ95476.1"/>
    </source>
</evidence>
<dbReference type="Gene3D" id="3.30.559.30">
    <property type="entry name" value="Nonribosomal peptide synthetase, condensation domain"/>
    <property type="match status" value="2"/>
</dbReference>
<keyword evidence="3" id="KW-0597">Phosphoprotein</keyword>
<feature type="domain" description="Carrier" evidence="4">
    <location>
        <begin position="1098"/>
        <end position="1172"/>
    </location>
</feature>
<keyword evidence="5" id="KW-0436">Ligase</keyword>
<dbReference type="InterPro" id="IPR010071">
    <property type="entry name" value="AA_adenyl_dom"/>
</dbReference>
<feature type="domain" description="Carrier" evidence="4">
    <location>
        <begin position="1023"/>
        <end position="1097"/>
    </location>
</feature>
<gene>
    <name evidence="5" type="ORF">YC6258_03440</name>
</gene>
<dbReference type="PROSITE" id="PS00012">
    <property type="entry name" value="PHOSPHOPANTETHEINE"/>
    <property type="match status" value="1"/>
</dbReference>
<dbReference type="KEGG" id="gsn:YC6258_03440"/>
<dbReference type="InterPro" id="IPR020806">
    <property type="entry name" value="PKS_PP-bd"/>
</dbReference>
<dbReference type="PROSITE" id="PS00455">
    <property type="entry name" value="AMP_BINDING"/>
    <property type="match status" value="1"/>
</dbReference>
<dbReference type="EMBL" id="CP007142">
    <property type="protein sequence ID" value="AJQ95476.1"/>
    <property type="molecule type" value="Genomic_DNA"/>
</dbReference>
<dbReference type="SUPFAM" id="SSF47336">
    <property type="entry name" value="ACP-like"/>
    <property type="match status" value="2"/>
</dbReference>
<dbReference type="PANTHER" id="PTHR45398:SF1">
    <property type="entry name" value="ENZYME, PUTATIVE (JCVI)-RELATED"/>
    <property type="match status" value="1"/>
</dbReference>
<dbReference type="InterPro" id="IPR041464">
    <property type="entry name" value="TubC_N"/>
</dbReference>